<sequence>MTGPAVDSQAGSQRLWDIDPEHGRVKGSGYLGDAHHTLRTRELFKYYQPCSAREQIHVPPLNHGNDFVAEDESLSPSLIASTDPVLSCFANLTARLVNSRRSIITMTAQGVSYVIAESTQSLSLGFPHTHDPGDQLFLGGGAATESMGGLCEHTISLVPPDPDSDEPLMLEIPDLRYHPKYANAGYVRCWPHGRFYAGVPLRTRNGVSIGTVCVLDDKPRLKGLAPAERMQLLNMADIFMKYLETKQGNRDLRKGKMMEMELSRFIAEGFLPGDGASMVERRDGRLWSEKLLEERRKKELERKKKVEEKRQLFQEMQYAEMAKRIRQGKVRPSCAAELLPNDRPVETTAVSAVGHASAAENGLTPWNGVDFDRRPPISRPGSAQTFRTCLEEAESEPPILIAHARPTQPGIIEIQNLPVEEGSDSSEPSLVETLTRSINPELTRASLAAQDSVNVLLSKEPVPLDIVDTSLKSSSPSRPGTLTTCDSPPSVTVDTSAPSVSETTSPGKRRRSNYEQTTSVEPFFRSMFSRAAVLIRGVMDANVVFVDGDLEGFFTPEEDSIDSPSDIPEWGTSYVSTDPEHEAEKRANRPKAQRQRSGILGYSTAGGDSSTTENWTGRIDPAKEGLGFDVSELNEEILNRLVQESPDGQIVAQIDQYPGLEDPFEFAPHSTEQILQKFLPGSKSVVIAPLYDHNRKLFAVSFVWTCVKERTFCGDIEGNFVSAVASSIMMEITRLNILNADKAKSEFISSISHELRSPLHGILASAQFLSDTNLDYDQRALMDTVISCGATLLDTINHCLEFQKLNVLNERKLVAVSENGDVDEARVLDTVNEESGSECGSQTSSNLLVNLTSDLEADLSTLVQDVTEGCSLGYGFKGFSTPALNNLAVLGSSMQSEPQSSPQVCTAKDDPVSIIIDIEPRAEGYLFQANPAAFKRIINNLVGNAMKYNRPSGWVRVSLSAENVSPDPHTQQPRAKVKLVVADSGKGISREFLKTRLFTPFSQENPLSAGAGLGMSIVRQIVAMMGGKIDVKSQVGKGTTVACEVVLTQKEPLKILEPTGIDARNSGDLSQRMNGKEIRLLGFSTERCSENHISSPPTGSGIDPSAEKLLYESFFKYATAHGLNVLNDCDPAHPDIVLVNEVTDGTAQALEQLLSTSTKQCAVVIMSHRIAGDKTCITSLLPNVDLKGRMIYLRKPCGPQLFIRAMKFCMDLLECGEPNAELPETDVSASEVTGSGFPGLITEFDGIAINHAPPSVSASPPSSPVLSPTQRPPTFSPPESPDSITPPPAERGLPSSPSSVPPILPTPPGSLSLSPPPRLHSAPTPIVPSSSPPTATSNKPMILAVEDNPVNMMLLTKYLHKRNYPFDRAFDGLQALDKVRTHPGRYNVILMDLQMPVFSGIESTREIRALETTQPETHPRAYIIALTGLAAENDRREAFTAGVDAFMVKPVNFRELMRCVEKYWEEAGVGRIRGEIVGLGIREEEKTPDEVAARRGSVPANGNGS</sequence>
<dbReference type="InterPro" id="IPR036890">
    <property type="entry name" value="HATPase_C_sf"/>
</dbReference>
<evidence type="ECO:0000256" key="5">
    <source>
        <dbReference type="ARBA" id="ARBA00022777"/>
    </source>
</evidence>
<evidence type="ECO:0000259" key="8">
    <source>
        <dbReference type="PROSITE" id="PS50109"/>
    </source>
</evidence>
<dbReference type="Proteomes" id="UP000298138">
    <property type="component" value="Unassembled WGS sequence"/>
</dbReference>
<dbReference type="EC" id="2.7.13.3" evidence="2"/>
<feature type="region of interest" description="Disordered" evidence="7">
    <location>
        <begin position="1486"/>
        <end position="1505"/>
    </location>
</feature>
<dbReference type="InterPro" id="IPR003594">
    <property type="entry name" value="HATPase_dom"/>
</dbReference>
<protein>
    <recommendedName>
        <fullName evidence="2">histidine kinase</fullName>
        <ecNumber evidence="2">2.7.13.3</ecNumber>
    </recommendedName>
</protein>
<dbReference type="InterPro" id="IPR036097">
    <property type="entry name" value="HisK_dim/P_sf"/>
</dbReference>
<keyword evidence="11" id="KW-1185">Reference proteome</keyword>
<dbReference type="PANTHER" id="PTHR43047">
    <property type="entry name" value="TWO-COMPONENT HISTIDINE PROTEIN KINASE"/>
    <property type="match status" value="1"/>
</dbReference>
<dbReference type="Pfam" id="PF00072">
    <property type="entry name" value="Response_reg"/>
    <property type="match status" value="1"/>
</dbReference>
<dbReference type="Gene3D" id="1.10.287.130">
    <property type="match status" value="1"/>
</dbReference>
<feature type="region of interest" description="Disordered" evidence="7">
    <location>
        <begin position="574"/>
        <end position="614"/>
    </location>
</feature>
<name>A0A4S2N3R0_9PEZI</name>
<evidence type="ECO:0000259" key="9">
    <source>
        <dbReference type="PROSITE" id="PS50110"/>
    </source>
</evidence>
<dbReference type="InParanoid" id="A0A4S2N3R0"/>
<dbReference type="SMART" id="SM00387">
    <property type="entry name" value="HATPase_c"/>
    <property type="match status" value="1"/>
</dbReference>
<evidence type="ECO:0000256" key="4">
    <source>
        <dbReference type="ARBA" id="ARBA00022679"/>
    </source>
</evidence>
<feature type="compositionally biased region" description="Low complexity" evidence="7">
    <location>
        <begin position="1252"/>
        <end position="1268"/>
    </location>
</feature>
<dbReference type="SMART" id="SM00388">
    <property type="entry name" value="HisKA"/>
    <property type="match status" value="1"/>
</dbReference>
<dbReference type="SMART" id="SM00448">
    <property type="entry name" value="REC"/>
    <property type="match status" value="1"/>
</dbReference>
<dbReference type="GO" id="GO:0005886">
    <property type="term" value="C:plasma membrane"/>
    <property type="evidence" value="ECO:0007669"/>
    <property type="project" value="TreeGrafter"/>
</dbReference>
<evidence type="ECO:0000313" key="10">
    <source>
        <dbReference type="EMBL" id="TGZ83686.1"/>
    </source>
</evidence>
<dbReference type="SUPFAM" id="SSF55781">
    <property type="entry name" value="GAF domain-like"/>
    <property type="match status" value="1"/>
</dbReference>
<dbReference type="SUPFAM" id="SSF47384">
    <property type="entry name" value="Homodimeric domain of signal transducing histidine kinase"/>
    <property type="match status" value="1"/>
</dbReference>
<dbReference type="CDD" id="cd00082">
    <property type="entry name" value="HisKA"/>
    <property type="match status" value="1"/>
</dbReference>
<feature type="region of interest" description="Disordered" evidence="7">
    <location>
        <begin position="1251"/>
        <end position="1339"/>
    </location>
</feature>
<dbReference type="STRING" id="341454.A0A4S2N3R0"/>
<dbReference type="Gene3D" id="3.30.565.10">
    <property type="entry name" value="Histidine kinase-like ATPase, C-terminal domain"/>
    <property type="match status" value="1"/>
</dbReference>
<dbReference type="CDD" id="cd17546">
    <property type="entry name" value="REC_hyHK_CKI1_RcsC-like"/>
    <property type="match status" value="1"/>
</dbReference>
<dbReference type="PROSITE" id="PS50109">
    <property type="entry name" value="HIS_KIN"/>
    <property type="match status" value="1"/>
</dbReference>
<evidence type="ECO:0000256" key="7">
    <source>
        <dbReference type="SAM" id="MobiDB-lite"/>
    </source>
</evidence>
<dbReference type="Pfam" id="PF02518">
    <property type="entry name" value="HATPase_c"/>
    <property type="match status" value="1"/>
</dbReference>
<feature type="region of interest" description="Disordered" evidence="7">
    <location>
        <begin position="1"/>
        <end position="20"/>
    </location>
</feature>
<dbReference type="PRINTS" id="PR00344">
    <property type="entry name" value="BCTRLSENSOR"/>
</dbReference>
<evidence type="ECO:0000256" key="3">
    <source>
        <dbReference type="ARBA" id="ARBA00022553"/>
    </source>
</evidence>
<feature type="compositionally biased region" description="Pro residues" evidence="7">
    <location>
        <begin position="1270"/>
        <end position="1289"/>
    </location>
</feature>
<dbReference type="EMBL" id="ML220113">
    <property type="protein sequence ID" value="TGZ83686.1"/>
    <property type="molecule type" value="Genomic_DNA"/>
</dbReference>
<dbReference type="Gene3D" id="3.40.50.2300">
    <property type="match status" value="1"/>
</dbReference>
<feature type="compositionally biased region" description="Low complexity" evidence="7">
    <location>
        <begin position="1319"/>
        <end position="1337"/>
    </location>
</feature>
<dbReference type="Pfam" id="PF00512">
    <property type="entry name" value="HisKA"/>
    <property type="match status" value="1"/>
</dbReference>
<feature type="compositionally biased region" description="Polar residues" evidence="7">
    <location>
        <begin position="470"/>
        <end position="506"/>
    </location>
</feature>
<feature type="domain" description="Histidine kinase" evidence="8">
    <location>
        <begin position="750"/>
        <end position="1049"/>
    </location>
</feature>
<proteinExistence type="predicted"/>
<dbReference type="SUPFAM" id="SSF52172">
    <property type="entry name" value="CheY-like"/>
    <property type="match status" value="1"/>
</dbReference>
<reference evidence="10 11" key="1">
    <citation type="submission" date="2019-04" db="EMBL/GenBank/DDBJ databases">
        <title>Comparative genomics and transcriptomics to analyze fruiting body development in filamentous ascomycetes.</title>
        <authorList>
            <consortium name="DOE Joint Genome Institute"/>
            <person name="Lutkenhaus R."/>
            <person name="Traeger S."/>
            <person name="Breuer J."/>
            <person name="Kuo A."/>
            <person name="Lipzen A."/>
            <person name="Pangilinan J."/>
            <person name="Dilworth D."/>
            <person name="Sandor L."/>
            <person name="Poggeler S."/>
            <person name="Barry K."/>
            <person name="Grigoriev I.V."/>
            <person name="Nowrousian M."/>
        </authorList>
    </citation>
    <scope>NUCLEOTIDE SEQUENCE [LARGE SCALE GENOMIC DNA]</scope>
    <source>
        <strain evidence="10 11">CBS 389.68</strain>
    </source>
</reference>
<dbReference type="OrthoDB" id="303614at2759"/>
<dbReference type="InterPro" id="IPR005467">
    <property type="entry name" value="His_kinase_dom"/>
</dbReference>
<dbReference type="InterPro" id="IPR011006">
    <property type="entry name" value="CheY-like_superfamily"/>
</dbReference>
<feature type="compositionally biased region" description="Basic and acidic residues" evidence="7">
    <location>
        <begin position="578"/>
        <end position="587"/>
    </location>
</feature>
<comment type="catalytic activity">
    <reaction evidence="1">
        <text>ATP + protein L-histidine = ADP + protein N-phospho-L-histidine.</text>
        <dbReference type="EC" id="2.7.13.3"/>
    </reaction>
</comment>
<evidence type="ECO:0000313" key="11">
    <source>
        <dbReference type="Proteomes" id="UP000298138"/>
    </source>
</evidence>
<dbReference type="GO" id="GO:0000155">
    <property type="term" value="F:phosphorelay sensor kinase activity"/>
    <property type="evidence" value="ECO:0007669"/>
    <property type="project" value="InterPro"/>
</dbReference>
<feature type="compositionally biased region" description="Pro residues" evidence="7">
    <location>
        <begin position="1299"/>
        <end position="1318"/>
    </location>
</feature>
<evidence type="ECO:0000256" key="6">
    <source>
        <dbReference type="PROSITE-ProRule" id="PRU00169"/>
    </source>
</evidence>
<dbReference type="PROSITE" id="PS50110">
    <property type="entry name" value="RESPONSE_REGULATORY"/>
    <property type="match status" value="1"/>
</dbReference>
<evidence type="ECO:0000256" key="2">
    <source>
        <dbReference type="ARBA" id="ARBA00012438"/>
    </source>
</evidence>
<organism evidence="10 11">
    <name type="scientific">Ascodesmis nigricans</name>
    <dbReference type="NCBI Taxonomy" id="341454"/>
    <lineage>
        <taxon>Eukaryota</taxon>
        <taxon>Fungi</taxon>
        <taxon>Dikarya</taxon>
        <taxon>Ascomycota</taxon>
        <taxon>Pezizomycotina</taxon>
        <taxon>Pezizomycetes</taxon>
        <taxon>Pezizales</taxon>
        <taxon>Ascodesmidaceae</taxon>
        <taxon>Ascodesmis</taxon>
    </lineage>
</organism>
<dbReference type="GO" id="GO:0009927">
    <property type="term" value="F:histidine phosphotransfer kinase activity"/>
    <property type="evidence" value="ECO:0007669"/>
    <property type="project" value="TreeGrafter"/>
</dbReference>
<dbReference type="InterPro" id="IPR003661">
    <property type="entry name" value="HisK_dim/P_dom"/>
</dbReference>
<feature type="domain" description="Response regulatory" evidence="9">
    <location>
        <begin position="1341"/>
        <end position="1464"/>
    </location>
</feature>
<keyword evidence="5" id="KW-0418">Kinase</keyword>
<feature type="modified residue" description="4-aspartylphosphate" evidence="6">
    <location>
        <position position="1392"/>
    </location>
</feature>
<evidence type="ECO:0000256" key="1">
    <source>
        <dbReference type="ARBA" id="ARBA00000085"/>
    </source>
</evidence>
<accession>A0A4S2N3R0</accession>
<dbReference type="FunFam" id="1.10.287.130:FF:000023">
    <property type="entry name" value="Sensor histidine kinase/response regulator, putative"/>
    <property type="match status" value="1"/>
</dbReference>
<dbReference type="InterPro" id="IPR004358">
    <property type="entry name" value="Sig_transdc_His_kin-like_C"/>
</dbReference>
<dbReference type="InterPro" id="IPR001789">
    <property type="entry name" value="Sig_transdc_resp-reg_receiver"/>
</dbReference>
<dbReference type="PANTHER" id="PTHR43047:SF72">
    <property type="entry name" value="OSMOSENSING HISTIDINE PROTEIN KINASE SLN1"/>
    <property type="match status" value="1"/>
</dbReference>
<dbReference type="SUPFAM" id="SSF55874">
    <property type="entry name" value="ATPase domain of HSP90 chaperone/DNA topoisomerase II/histidine kinase"/>
    <property type="match status" value="1"/>
</dbReference>
<feature type="region of interest" description="Disordered" evidence="7">
    <location>
        <begin position="469"/>
        <end position="515"/>
    </location>
</feature>
<keyword evidence="3 6" id="KW-0597">Phosphoprotein</keyword>
<keyword evidence="4" id="KW-0808">Transferase</keyword>
<gene>
    <name evidence="10" type="ORF">EX30DRAFT_315297</name>
</gene>